<reference evidence="2 3" key="1">
    <citation type="submission" date="2024-01" db="EMBL/GenBank/DDBJ databases">
        <title>Genome assemblies of Stephania.</title>
        <authorList>
            <person name="Yang L."/>
        </authorList>
    </citation>
    <scope>NUCLEOTIDE SEQUENCE [LARGE SCALE GENOMIC DNA]</scope>
    <source>
        <strain evidence="2">YNDBR</strain>
        <tissue evidence="2">Leaf</tissue>
    </source>
</reference>
<name>A0AAP0IEP9_9MAGN</name>
<protein>
    <recommendedName>
        <fullName evidence="1">Reverse transcriptase domain-containing protein</fullName>
    </recommendedName>
</protein>
<proteinExistence type="predicted"/>
<dbReference type="PANTHER" id="PTHR31635">
    <property type="entry name" value="REVERSE TRANSCRIPTASE DOMAIN-CONTAINING PROTEIN-RELATED"/>
    <property type="match status" value="1"/>
</dbReference>
<comment type="caution">
    <text evidence="2">The sequence shown here is derived from an EMBL/GenBank/DDBJ whole genome shotgun (WGS) entry which is preliminary data.</text>
</comment>
<dbReference type="InterPro" id="IPR043502">
    <property type="entry name" value="DNA/RNA_pol_sf"/>
</dbReference>
<dbReference type="Proteomes" id="UP001420932">
    <property type="component" value="Unassembled WGS sequence"/>
</dbReference>
<keyword evidence="3" id="KW-1185">Reference proteome</keyword>
<dbReference type="SUPFAM" id="SSF56672">
    <property type="entry name" value="DNA/RNA polymerases"/>
    <property type="match status" value="1"/>
</dbReference>
<dbReference type="InterPro" id="IPR000477">
    <property type="entry name" value="RT_dom"/>
</dbReference>
<evidence type="ECO:0000313" key="3">
    <source>
        <dbReference type="Proteomes" id="UP001420932"/>
    </source>
</evidence>
<evidence type="ECO:0000259" key="1">
    <source>
        <dbReference type="PROSITE" id="PS50878"/>
    </source>
</evidence>
<accession>A0AAP0IEP9</accession>
<feature type="domain" description="Reverse transcriptase" evidence="1">
    <location>
        <begin position="1"/>
        <end position="163"/>
    </location>
</feature>
<evidence type="ECO:0000313" key="2">
    <source>
        <dbReference type="EMBL" id="KAK9113907.1"/>
    </source>
</evidence>
<dbReference type="PROSITE" id="PS50878">
    <property type="entry name" value="RT_POL"/>
    <property type="match status" value="1"/>
</dbReference>
<dbReference type="EMBL" id="JBBNAF010000009">
    <property type="protein sequence ID" value="KAK9113907.1"/>
    <property type="molecule type" value="Genomic_DNA"/>
</dbReference>
<sequence>MGAVGMANVLIDRIMTCIFTPEMQVLWNGGLSEAFTTSRGVRQGDSLSPYIFVLYMERLAHGISVAVEKRKWKGVRLGSGGPILSHFFFADDIFLFAEASIDQVEVIKNILEEFKMCYGKKVNKSKTKCFLSNNVNSHIQREISRSFVFDVTKDLSKYLGSLLLHKRIYRDNYKDVSAKLRTKLTGWKTSQLS</sequence>
<organism evidence="2 3">
    <name type="scientific">Stephania yunnanensis</name>
    <dbReference type="NCBI Taxonomy" id="152371"/>
    <lineage>
        <taxon>Eukaryota</taxon>
        <taxon>Viridiplantae</taxon>
        <taxon>Streptophyta</taxon>
        <taxon>Embryophyta</taxon>
        <taxon>Tracheophyta</taxon>
        <taxon>Spermatophyta</taxon>
        <taxon>Magnoliopsida</taxon>
        <taxon>Ranunculales</taxon>
        <taxon>Menispermaceae</taxon>
        <taxon>Menispermoideae</taxon>
        <taxon>Cissampelideae</taxon>
        <taxon>Stephania</taxon>
    </lineage>
</organism>
<dbReference type="PANTHER" id="PTHR31635:SF196">
    <property type="entry name" value="REVERSE TRANSCRIPTASE DOMAIN-CONTAINING PROTEIN-RELATED"/>
    <property type="match status" value="1"/>
</dbReference>
<gene>
    <name evidence="2" type="ORF">Syun_020704</name>
</gene>
<dbReference type="Pfam" id="PF00078">
    <property type="entry name" value="RVT_1"/>
    <property type="match status" value="1"/>
</dbReference>
<dbReference type="AlphaFoldDB" id="A0AAP0IEP9"/>